<evidence type="ECO:0000313" key="1">
    <source>
        <dbReference type="EMBL" id="GGX53646.1"/>
    </source>
</evidence>
<dbReference type="RefSeq" id="WP_189358936.1">
    <property type="nucleotide sequence ID" value="NZ_BMYU01000012.1"/>
</dbReference>
<dbReference type="Proteomes" id="UP000653343">
    <property type="component" value="Unassembled WGS sequence"/>
</dbReference>
<accession>A0ABQ2Y2A7</accession>
<dbReference type="EMBL" id="BMYU01000012">
    <property type="protein sequence ID" value="GGX53646.1"/>
    <property type="molecule type" value="Genomic_DNA"/>
</dbReference>
<proteinExistence type="predicted"/>
<sequence length="159" mass="18364">MAAWQFIIVLVPRDWAVEADFDPSCLYESDGYETEITWKNRQPTTNFKDLLSTILPPSETWSDTLLCWGNEKENDIQVGYENNSVKDIQIRLALHTQFMPLIGKLIEVANELNCVLFFPELRLISNATERQLMESIQMSCAARFVTDPRKCLDDLKNET</sequence>
<name>A0ABQ2Y2A7_9BURK</name>
<gene>
    <name evidence="1" type="ORF">GCM10010946_35400</name>
</gene>
<keyword evidence="2" id="KW-1185">Reference proteome</keyword>
<comment type="caution">
    <text evidence="1">The sequence shown here is derived from an EMBL/GenBank/DDBJ whole genome shotgun (WGS) entry which is preliminary data.</text>
</comment>
<organism evidence="1 2">
    <name type="scientific">Undibacterium squillarum</name>
    <dbReference type="NCBI Taxonomy" id="1131567"/>
    <lineage>
        <taxon>Bacteria</taxon>
        <taxon>Pseudomonadati</taxon>
        <taxon>Pseudomonadota</taxon>
        <taxon>Betaproteobacteria</taxon>
        <taxon>Burkholderiales</taxon>
        <taxon>Oxalobacteraceae</taxon>
        <taxon>Undibacterium</taxon>
    </lineage>
</organism>
<protein>
    <submittedName>
        <fullName evidence="1">Uncharacterized protein</fullName>
    </submittedName>
</protein>
<reference evidence="2" key="1">
    <citation type="journal article" date="2019" name="Int. J. Syst. Evol. Microbiol.">
        <title>The Global Catalogue of Microorganisms (GCM) 10K type strain sequencing project: providing services to taxonomists for standard genome sequencing and annotation.</title>
        <authorList>
            <consortium name="The Broad Institute Genomics Platform"/>
            <consortium name="The Broad Institute Genome Sequencing Center for Infectious Disease"/>
            <person name="Wu L."/>
            <person name="Ma J."/>
        </authorList>
    </citation>
    <scope>NUCLEOTIDE SEQUENCE [LARGE SCALE GENOMIC DNA]</scope>
    <source>
        <strain evidence="2">KCTC 23917</strain>
    </source>
</reference>
<evidence type="ECO:0000313" key="2">
    <source>
        <dbReference type="Proteomes" id="UP000653343"/>
    </source>
</evidence>